<organism evidence="6 7">
    <name type="scientific">Monosporascus ibericus</name>
    <dbReference type="NCBI Taxonomy" id="155417"/>
    <lineage>
        <taxon>Eukaryota</taxon>
        <taxon>Fungi</taxon>
        <taxon>Dikarya</taxon>
        <taxon>Ascomycota</taxon>
        <taxon>Pezizomycotina</taxon>
        <taxon>Sordariomycetes</taxon>
        <taxon>Xylariomycetidae</taxon>
        <taxon>Xylariales</taxon>
        <taxon>Xylariales incertae sedis</taxon>
        <taxon>Monosporascus</taxon>
    </lineage>
</organism>
<dbReference type="AlphaFoldDB" id="A0A4Q4TRX6"/>
<evidence type="ECO:0000256" key="4">
    <source>
        <dbReference type="SAM" id="MobiDB-lite"/>
    </source>
</evidence>
<dbReference type="EMBL" id="QJNU01000035">
    <property type="protein sequence ID" value="RYP09502.1"/>
    <property type="molecule type" value="Genomic_DNA"/>
</dbReference>
<feature type="region of interest" description="Disordered" evidence="4">
    <location>
        <begin position="105"/>
        <end position="124"/>
    </location>
</feature>
<feature type="domain" description="SHSP" evidence="5">
    <location>
        <begin position="120"/>
        <end position="311"/>
    </location>
</feature>
<comment type="similarity">
    <text evidence="2 3">Belongs to the small heat shock protein (HSP20) family.</text>
</comment>
<name>A0A4Q4TRX6_9PEZI</name>
<dbReference type="InterPro" id="IPR002068">
    <property type="entry name" value="A-crystallin/Hsp20_dom"/>
</dbReference>
<evidence type="ECO:0000256" key="2">
    <source>
        <dbReference type="PROSITE-ProRule" id="PRU00285"/>
    </source>
</evidence>
<gene>
    <name evidence="6" type="ORF">DL764_001281</name>
</gene>
<dbReference type="PROSITE" id="PS01031">
    <property type="entry name" value="SHSP"/>
    <property type="match status" value="1"/>
</dbReference>
<feature type="compositionally biased region" description="Low complexity" evidence="4">
    <location>
        <begin position="223"/>
        <end position="238"/>
    </location>
</feature>
<dbReference type="OrthoDB" id="1431247at2759"/>
<comment type="caution">
    <text evidence="6">The sequence shown here is derived from an EMBL/GenBank/DDBJ whole genome shotgun (WGS) entry which is preliminary data.</text>
</comment>
<keyword evidence="1" id="KW-0346">Stress response</keyword>
<proteinExistence type="inferred from homology"/>
<dbReference type="Gene3D" id="2.60.40.790">
    <property type="match status" value="1"/>
</dbReference>
<evidence type="ECO:0000256" key="3">
    <source>
        <dbReference type="RuleBase" id="RU003616"/>
    </source>
</evidence>
<evidence type="ECO:0000313" key="6">
    <source>
        <dbReference type="EMBL" id="RYP09502.1"/>
    </source>
</evidence>
<evidence type="ECO:0000259" key="5">
    <source>
        <dbReference type="PROSITE" id="PS01031"/>
    </source>
</evidence>
<dbReference type="PANTHER" id="PTHR11527">
    <property type="entry name" value="HEAT-SHOCK PROTEIN 20 FAMILY MEMBER"/>
    <property type="match status" value="1"/>
</dbReference>
<protein>
    <recommendedName>
        <fullName evidence="5">SHSP domain-containing protein</fullName>
    </recommendedName>
</protein>
<evidence type="ECO:0000313" key="7">
    <source>
        <dbReference type="Proteomes" id="UP000293360"/>
    </source>
</evidence>
<feature type="compositionally biased region" description="Basic residues" evidence="4">
    <location>
        <begin position="109"/>
        <end position="119"/>
    </location>
</feature>
<dbReference type="Pfam" id="PF00011">
    <property type="entry name" value="HSP20"/>
    <property type="match status" value="1"/>
</dbReference>
<accession>A0A4Q4TRX6</accession>
<dbReference type="CDD" id="cd06464">
    <property type="entry name" value="ACD_sHsps-like"/>
    <property type="match status" value="1"/>
</dbReference>
<keyword evidence="7" id="KW-1185">Reference proteome</keyword>
<dbReference type="Proteomes" id="UP000293360">
    <property type="component" value="Unassembled WGS sequence"/>
</dbReference>
<reference evidence="6 7" key="1">
    <citation type="submission" date="2018-06" db="EMBL/GenBank/DDBJ databases">
        <title>Complete Genomes of Monosporascus.</title>
        <authorList>
            <person name="Robinson A.J."/>
            <person name="Natvig D.O."/>
        </authorList>
    </citation>
    <scope>NUCLEOTIDE SEQUENCE [LARGE SCALE GENOMIC DNA]</scope>
    <source>
        <strain evidence="6 7">CBS 110550</strain>
    </source>
</reference>
<feature type="region of interest" description="Disordered" evidence="4">
    <location>
        <begin position="165"/>
        <end position="259"/>
    </location>
</feature>
<dbReference type="STRING" id="155417.A0A4Q4TRX6"/>
<dbReference type="InterPro" id="IPR031107">
    <property type="entry name" value="Small_HSP"/>
</dbReference>
<dbReference type="SUPFAM" id="SSF49764">
    <property type="entry name" value="HSP20-like chaperones"/>
    <property type="match status" value="1"/>
</dbReference>
<dbReference type="InterPro" id="IPR008978">
    <property type="entry name" value="HSP20-like_chaperone"/>
</dbReference>
<sequence>MPITQHFLKMLERHQIDTTTIQSALPKQRTKLYSYMQACTRTLPSKILRRTLENNTFKPVTAHLPLKQTTRKMAMFGPRFYTQAEPNFSGLFRLIDEFDNYASSQTNGRTHHGRRHQGRHQIPTFSPKFDMRETETDYELHGELPGIEKDQIHIEFTDPQTIVIRGRVERTRTAGTPPAGLVEDDSSPKMSGALTQGGEQSSEPGKDRRSSFHATVEDDAEEGGSTTTGTAAPTPASTNAEVAKSAPAQQAPEQPKHKYWISERSVGEFSRSFQFPGRIESDNVSASLNNGVLTVTVPKAKKYESRRIAIS</sequence>
<feature type="compositionally biased region" description="Polar residues" evidence="4">
    <location>
        <begin position="193"/>
        <end position="203"/>
    </location>
</feature>
<evidence type="ECO:0000256" key="1">
    <source>
        <dbReference type="ARBA" id="ARBA00023016"/>
    </source>
</evidence>